<protein>
    <submittedName>
        <fullName evidence="1">Uncharacterized protein</fullName>
    </submittedName>
</protein>
<reference evidence="1" key="1">
    <citation type="submission" date="2016-05" db="EMBL/GenBank/DDBJ databases">
        <authorList>
            <person name="Cock P.J.A."/>
            <person name="Cock P.J.A."/>
        </authorList>
    </citation>
    <scope>NUCLEOTIDE SEQUENCE</scope>
    <source>
        <strain evidence="1">PWN146_assembly</strain>
    </source>
</reference>
<proteinExistence type="predicted"/>
<gene>
    <name evidence="1" type="ORF">PWN146_03234</name>
</gene>
<dbReference type="AlphaFoldDB" id="A0A1C3HHK4"/>
<evidence type="ECO:0000313" key="1">
    <source>
        <dbReference type="EMBL" id="SAY44524.1"/>
    </source>
</evidence>
<dbReference type="EMBL" id="LT575490">
    <property type="protein sequence ID" value="SAY44524.1"/>
    <property type="molecule type" value="Genomic_DNA"/>
</dbReference>
<accession>A0A1C3HHK4</accession>
<organism evidence="1">
    <name type="scientific">Serratia marcescens</name>
    <dbReference type="NCBI Taxonomy" id="615"/>
    <lineage>
        <taxon>Bacteria</taxon>
        <taxon>Pseudomonadati</taxon>
        <taxon>Pseudomonadota</taxon>
        <taxon>Gammaproteobacteria</taxon>
        <taxon>Enterobacterales</taxon>
        <taxon>Yersiniaceae</taxon>
        <taxon>Serratia</taxon>
    </lineage>
</organism>
<name>A0A1C3HHK4_SERMA</name>
<dbReference type="RefSeq" id="WP_241517493.1">
    <property type="nucleotide sequence ID" value="NZ_MEDA01000060.1"/>
</dbReference>
<sequence>MRNRLIIPCDAMPIQIQLAATGQAITKLNSLGFTVDRIELDGYTRPTITVQYDGHCRRKQENGEAVRYAQGVDECGKYEKYQIQIDNCRVSWEVR</sequence>